<comment type="caution">
    <text evidence="1">The sequence shown here is derived from an EMBL/GenBank/DDBJ whole genome shotgun (WGS) entry which is preliminary data.</text>
</comment>
<gene>
    <name evidence="1" type="ORF">Q8791_28340</name>
</gene>
<accession>A0ABU7KFX7</accession>
<name>A0ABU7KFX7_9ACTN</name>
<sequence length="154" mass="15618">MELGTTLSHVSSAVGRGLLAGLAGTAAMTVSSTVEARLRHRANSSAPADAAGKVLGVQPTGNSGKSRFGTVVHWGYGTSWGAVRGLLGAAGLHGPAATAAHLAVVWGGEQIALPATGEAPPVWRWGAGEVGLDLLHHVVYACTTGAVYEWLDRS</sequence>
<dbReference type="Proteomes" id="UP001356095">
    <property type="component" value="Unassembled WGS sequence"/>
</dbReference>
<protein>
    <submittedName>
        <fullName evidence="1">Uncharacterized protein</fullName>
    </submittedName>
</protein>
<keyword evidence="2" id="KW-1185">Reference proteome</keyword>
<organism evidence="1 2">
    <name type="scientific">Nocardiopsis codii</name>
    <dbReference type="NCBI Taxonomy" id="3065942"/>
    <lineage>
        <taxon>Bacteria</taxon>
        <taxon>Bacillati</taxon>
        <taxon>Actinomycetota</taxon>
        <taxon>Actinomycetes</taxon>
        <taxon>Streptosporangiales</taxon>
        <taxon>Nocardiopsidaceae</taxon>
        <taxon>Nocardiopsis</taxon>
    </lineage>
</organism>
<dbReference type="EMBL" id="JAUZMY010000042">
    <property type="protein sequence ID" value="MEE2041139.1"/>
    <property type="molecule type" value="Genomic_DNA"/>
</dbReference>
<proteinExistence type="predicted"/>
<evidence type="ECO:0000313" key="2">
    <source>
        <dbReference type="Proteomes" id="UP001356095"/>
    </source>
</evidence>
<evidence type="ECO:0000313" key="1">
    <source>
        <dbReference type="EMBL" id="MEE2041139.1"/>
    </source>
</evidence>
<dbReference type="RefSeq" id="WP_330094900.1">
    <property type="nucleotide sequence ID" value="NZ_JAUZMY010000042.1"/>
</dbReference>
<reference evidence="1 2" key="1">
    <citation type="submission" date="2023-08" db="EMBL/GenBank/DDBJ databases">
        <authorList>
            <person name="Girao M."/>
            <person name="Carvalho M.F."/>
        </authorList>
    </citation>
    <scope>NUCLEOTIDE SEQUENCE [LARGE SCALE GENOMIC DNA]</scope>
    <source>
        <strain evidence="1 2">CT-R113</strain>
    </source>
</reference>